<dbReference type="InterPro" id="IPR026660">
    <property type="entry name" value="PRA-CH"/>
</dbReference>
<name>A0ABV9JEI1_9LACT</name>
<keyword evidence="12 15" id="KW-0067">ATP-binding</keyword>
<gene>
    <name evidence="15 17" type="primary">hisIE</name>
    <name evidence="15" type="synonym">hisI</name>
    <name evidence="17" type="ORF">ACFO26_09540</name>
</gene>
<dbReference type="RefSeq" id="WP_280520342.1">
    <property type="nucleotide sequence ID" value="NZ_BOVQ01000006.1"/>
</dbReference>
<dbReference type="Pfam" id="PF01502">
    <property type="entry name" value="PRA-CH"/>
    <property type="match status" value="1"/>
</dbReference>
<evidence type="ECO:0000256" key="4">
    <source>
        <dbReference type="ARBA" id="ARBA00005169"/>
    </source>
</evidence>
<dbReference type="SUPFAM" id="SSF101386">
    <property type="entry name" value="all-alpha NTP pyrophosphatases"/>
    <property type="match status" value="1"/>
</dbReference>
<keyword evidence="14 15" id="KW-0511">Multifunctional enzyme</keyword>
<evidence type="ECO:0000256" key="5">
    <source>
        <dbReference type="ARBA" id="ARBA00005204"/>
    </source>
</evidence>
<evidence type="ECO:0000256" key="15">
    <source>
        <dbReference type="HAMAP-Rule" id="MF_01019"/>
    </source>
</evidence>
<keyword evidence="9 15" id="KW-0028">Amino-acid biosynthesis</keyword>
<dbReference type="NCBIfam" id="NF002747">
    <property type="entry name" value="PRK02759.1"/>
    <property type="match status" value="1"/>
</dbReference>
<keyword evidence="10 15" id="KW-0547">Nucleotide-binding</keyword>
<dbReference type="InterPro" id="IPR021130">
    <property type="entry name" value="PRib-ATP_PPHydrolase-like"/>
</dbReference>
<evidence type="ECO:0000256" key="3">
    <source>
        <dbReference type="ARBA" id="ARBA00004496"/>
    </source>
</evidence>
<dbReference type="Gene3D" id="3.10.20.810">
    <property type="entry name" value="Phosphoribosyl-AMP cyclohydrolase"/>
    <property type="match status" value="1"/>
</dbReference>
<dbReference type="InterPro" id="IPR023019">
    <property type="entry name" value="His_synth_HisIE"/>
</dbReference>
<evidence type="ECO:0000256" key="12">
    <source>
        <dbReference type="ARBA" id="ARBA00022840"/>
    </source>
</evidence>
<evidence type="ECO:0000256" key="13">
    <source>
        <dbReference type="ARBA" id="ARBA00023102"/>
    </source>
</evidence>
<evidence type="ECO:0000259" key="16">
    <source>
        <dbReference type="Pfam" id="PF01502"/>
    </source>
</evidence>
<reference evidence="18" key="1">
    <citation type="journal article" date="2019" name="Int. J. Syst. Evol. Microbiol.">
        <title>The Global Catalogue of Microorganisms (GCM) 10K type strain sequencing project: providing services to taxonomists for standard genome sequencing and annotation.</title>
        <authorList>
            <consortium name="The Broad Institute Genomics Platform"/>
            <consortium name="The Broad Institute Genome Sequencing Center for Infectious Disease"/>
            <person name="Wu L."/>
            <person name="Ma J."/>
        </authorList>
    </citation>
    <scope>NUCLEOTIDE SEQUENCE [LARGE SCALE GENOMIC DNA]</scope>
    <source>
        <strain evidence="18">CCUG 63287</strain>
    </source>
</reference>
<dbReference type="PANTHER" id="PTHR42945:SF9">
    <property type="entry name" value="HISTIDINE BIOSYNTHESIS BIFUNCTIONAL PROTEIN HISIE"/>
    <property type="match status" value="1"/>
</dbReference>
<dbReference type="CDD" id="cd11534">
    <property type="entry name" value="NTP-PPase_HisIE_like"/>
    <property type="match status" value="1"/>
</dbReference>
<dbReference type="HAMAP" id="MF_01021">
    <property type="entry name" value="HisI"/>
    <property type="match status" value="1"/>
</dbReference>
<evidence type="ECO:0000256" key="6">
    <source>
        <dbReference type="ARBA" id="ARBA00007731"/>
    </source>
</evidence>
<evidence type="ECO:0000256" key="14">
    <source>
        <dbReference type="ARBA" id="ARBA00023268"/>
    </source>
</evidence>
<evidence type="ECO:0000256" key="2">
    <source>
        <dbReference type="ARBA" id="ARBA00001460"/>
    </source>
</evidence>
<dbReference type="GO" id="GO:0004635">
    <property type="term" value="F:phosphoribosyl-AMP cyclohydrolase activity"/>
    <property type="evidence" value="ECO:0007669"/>
    <property type="project" value="UniProtKB-EC"/>
</dbReference>
<protein>
    <recommendedName>
        <fullName evidence="15">Histidine biosynthesis bifunctional protein HisIE</fullName>
    </recommendedName>
    <domain>
        <recommendedName>
            <fullName evidence="15">Phosphoribosyl-AMP cyclohydrolase</fullName>
            <shortName evidence="15">PRA-CH</shortName>
            <ecNumber evidence="15">3.5.4.19</ecNumber>
        </recommendedName>
    </domain>
    <domain>
        <recommendedName>
            <fullName evidence="15">Phosphoribosyl-ATP pyrophosphatase</fullName>
            <shortName evidence="15">PRA-PH</shortName>
            <ecNumber evidence="15">3.6.1.31</ecNumber>
        </recommendedName>
    </domain>
</protein>
<comment type="similarity">
    <text evidence="7 15">In the N-terminal section; belongs to the PRA-CH family.</text>
</comment>
<evidence type="ECO:0000256" key="7">
    <source>
        <dbReference type="ARBA" id="ARBA00008299"/>
    </source>
</evidence>
<dbReference type="InterPro" id="IPR038019">
    <property type="entry name" value="PRib_AMP_CycHydrolase_sf"/>
</dbReference>
<dbReference type="HAMAP" id="MF_01020">
    <property type="entry name" value="HisE"/>
    <property type="match status" value="1"/>
</dbReference>
<dbReference type="Pfam" id="PF01503">
    <property type="entry name" value="PRA-PH"/>
    <property type="match status" value="1"/>
</dbReference>
<comment type="catalytic activity">
    <reaction evidence="2 15">
        <text>1-(5-phospho-beta-D-ribosyl)-ATP + H2O = 1-(5-phospho-beta-D-ribosyl)-5'-AMP + diphosphate + H(+)</text>
        <dbReference type="Rhea" id="RHEA:22828"/>
        <dbReference type="ChEBI" id="CHEBI:15377"/>
        <dbReference type="ChEBI" id="CHEBI:15378"/>
        <dbReference type="ChEBI" id="CHEBI:33019"/>
        <dbReference type="ChEBI" id="CHEBI:59457"/>
        <dbReference type="ChEBI" id="CHEBI:73183"/>
        <dbReference type="EC" id="3.6.1.31"/>
    </reaction>
</comment>
<feature type="region of interest" description="Phosphoribosyl-AMP cyclohydrolase" evidence="15">
    <location>
        <begin position="1"/>
        <end position="115"/>
    </location>
</feature>
<feature type="region of interest" description="Phosphoribosyl-ATP pyrophosphohydrolase" evidence="15">
    <location>
        <begin position="116"/>
        <end position="218"/>
    </location>
</feature>
<dbReference type="Proteomes" id="UP001595987">
    <property type="component" value="Unassembled WGS sequence"/>
</dbReference>
<evidence type="ECO:0000256" key="11">
    <source>
        <dbReference type="ARBA" id="ARBA00022801"/>
    </source>
</evidence>
<comment type="subcellular location">
    <subcellularLocation>
        <location evidence="3 15">Cytoplasm</location>
    </subcellularLocation>
</comment>
<feature type="domain" description="Phosphoribosyl-AMP cyclohydrolase" evidence="16">
    <location>
        <begin position="31"/>
        <end position="104"/>
    </location>
</feature>
<accession>A0ABV9JEI1</accession>
<comment type="catalytic activity">
    <reaction evidence="1 15">
        <text>1-(5-phospho-beta-D-ribosyl)-5'-AMP + H2O = 1-(5-phospho-beta-D-ribosyl)-5-[(5-phospho-beta-D-ribosylamino)methylideneamino]imidazole-4-carboxamide</text>
        <dbReference type="Rhea" id="RHEA:20049"/>
        <dbReference type="ChEBI" id="CHEBI:15377"/>
        <dbReference type="ChEBI" id="CHEBI:58435"/>
        <dbReference type="ChEBI" id="CHEBI:59457"/>
        <dbReference type="EC" id="3.5.4.19"/>
    </reaction>
</comment>
<dbReference type="InterPro" id="IPR008179">
    <property type="entry name" value="HisE"/>
</dbReference>
<dbReference type="Gene3D" id="1.10.287.1080">
    <property type="entry name" value="MazG-like"/>
    <property type="match status" value="1"/>
</dbReference>
<dbReference type="NCBIfam" id="NF000768">
    <property type="entry name" value="PRK00051.1"/>
    <property type="match status" value="1"/>
</dbReference>
<organism evidence="17 18">
    <name type="scientific">Lactococcus nasutitermitis</name>
    <dbReference type="NCBI Taxonomy" id="1652957"/>
    <lineage>
        <taxon>Bacteria</taxon>
        <taxon>Bacillati</taxon>
        <taxon>Bacillota</taxon>
        <taxon>Bacilli</taxon>
        <taxon>Lactobacillales</taxon>
        <taxon>Streptococcaceae</taxon>
        <taxon>Lactococcus</taxon>
    </lineage>
</organism>
<evidence type="ECO:0000256" key="10">
    <source>
        <dbReference type="ARBA" id="ARBA00022741"/>
    </source>
</evidence>
<keyword evidence="18" id="KW-1185">Reference proteome</keyword>
<dbReference type="SUPFAM" id="SSF141734">
    <property type="entry name" value="HisI-like"/>
    <property type="match status" value="1"/>
</dbReference>
<keyword evidence="13 15" id="KW-0368">Histidine biosynthesis</keyword>
<dbReference type="EC" id="3.6.1.31" evidence="15"/>
<evidence type="ECO:0000313" key="17">
    <source>
        <dbReference type="EMBL" id="MFC4653145.1"/>
    </source>
</evidence>
<evidence type="ECO:0000256" key="9">
    <source>
        <dbReference type="ARBA" id="ARBA00022605"/>
    </source>
</evidence>
<evidence type="ECO:0000256" key="8">
    <source>
        <dbReference type="ARBA" id="ARBA00022490"/>
    </source>
</evidence>
<evidence type="ECO:0000256" key="1">
    <source>
        <dbReference type="ARBA" id="ARBA00000024"/>
    </source>
</evidence>
<proteinExistence type="inferred from homology"/>
<dbReference type="GO" id="GO:0004636">
    <property type="term" value="F:phosphoribosyl-ATP diphosphatase activity"/>
    <property type="evidence" value="ECO:0007669"/>
    <property type="project" value="UniProtKB-EC"/>
</dbReference>
<comment type="pathway">
    <text evidence="5 15">Amino-acid biosynthesis; L-histidine biosynthesis; L-histidine from 5-phospho-alpha-D-ribose 1-diphosphate: step 2/9.</text>
</comment>
<comment type="caution">
    <text evidence="17">The sequence shown here is derived from an EMBL/GenBank/DDBJ whole genome shotgun (WGS) entry which is preliminary data.</text>
</comment>
<dbReference type="EC" id="3.5.4.19" evidence="15"/>
<dbReference type="HAMAP" id="MF_01019">
    <property type="entry name" value="HisIE"/>
    <property type="match status" value="1"/>
</dbReference>
<sequence length="218" mass="25254">MRKKNIMKPDFEKQALIPVIVQDYRTRQVLMLAYTNEEAYEKMLATGETWFYSRSRQKLWHKGEESGHFQHIKGMKLDCDSDTLLVFVEQIGAACHTGAYSCFFNDVQAFDDTDIFAALEDQIADRKANPKEKSYTNYLLDQGIDKVLKKVGEESAEVIIASKNPDKEELLGEVDDLLYHLFVLLNQRDITLEEVRSKAKERHQIQGNKKEFHTRTAD</sequence>
<dbReference type="NCBIfam" id="TIGR03188">
    <property type="entry name" value="histidine_hisI"/>
    <property type="match status" value="1"/>
</dbReference>
<keyword evidence="8 15" id="KW-0963">Cytoplasm</keyword>
<comment type="pathway">
    <text evidence="4 15">Amino-acid biosynthesis; L-histidine biosynthesis; L-histidine from 5-phospho-alpha-D-ribose 1-diphosphate: step 3/9.</text>
</comment>
<evidence type="ECO:0000313" key="18">
    <source>
        <dbReference type="Proteomes" id="UP001595987"/>
    </source>
</evidence>
<dbReference type="EMBL" id="JBHSGD010000008">
    <property type="protein sequence ID" value="MFC4653145.1"/>
    <property type="molecule type" value="Genomic_DNA"/>
</dbReference>
<comment type="similarity">
    <text evidence="6 15">In the C-terminal section; belongs to the PRA-PH family.</text>
</comment>
<dbReference type="InterPro" id="IPR002496">
    <property type="entry name" value="PRib_AMP_CycHydrolase_dom"/>
</dbReference>
<keyword evidence="11 15" id="KW-0378">Hydrolase</keyword>
<dbReference type="PANTHER" id="PTHR42945">
    <property type="entry name" value="HISTIDINE BIOSYNTHESIS BIFUNCTIONAL PROTEIN"/>
    <property type="match status" value="1"/>
</dbReference>